<sequence length="355" mass="38213">MSSFVFYRNYRLSYLEDRSLFHGFQNFWTRAWLVLGMTVVLALPQFLPQYWIYTLNLAAIAVIGALGLNVLTGYAGQISLAHASVLAIGAYTTAYLAKMGVPFVLVIPASGAVAALVGCLISLPALRLKGLYLALATLSFFVIVDFAIRKAEFLTGGAAGTHVPPPTLAGYTLAGDKSFYYLSITLAALCAIFVGNLQRTWVGRSLMAVRDSDIAAEMAGISVFRTKLLAFAMASFLGGMAGSLLGYYLQFINPDNFGLSVSVAYIAMIIVGGMGSVTGSILGAVFMTLLPEVLRVSVHGLSKVLPALDVASKGAFVEGAVYGLVIILFLMFKPEGIARFWRDTLTYFRTWPFGH</sequence>
<protein>
    <submittedName>
        <fullName evidence="7">Branched-chain amino acid ABC transporter permease</fullName>
    </submittedName>
</protein>
<keyword evidence="2" id="KW-1003">Cell membrane</keyword>
<organism evidence="7 8">
    <name type="scientific">Polaromonas aquatica</name>
    <dbReference type="NCBI Taxonomy" id="332657"/>
    <lineage>
        <taxon>Bacteria</taxon>
        <taxon>Pseudomonadati</taxon>
        <taxon>Pseudomonadota</taxon>
        <taxon>Betaproteobacteria</taxon>
        <taxon>Burkholderiales</taxon>
        <taxon>Comamonadaceae</taxon>
        <taxon>Polaromonas</taxon>
    </lineage>
</organism>
<feature type="transmembrane region" description="Helical" evidence="6">
    <location>
        <begin position="78"/>
        <end position="97"/>
    </location>
</feature>
<proteinExistence type="predicted"/>
<dbReference type="InterPro" id="IPR043428">
    <property type="entry name" value="LivM-like"/>
</dbReference>
<gene>
    <name evidence="7" type="ORF">ACFQND_02180</name>
</gene>
<keyword evidence="3 6" id="KW-0812">Transmembrane</keyword>
<dbReference type="PANTHER" id="PTHR30482">
    <property type="entry name" value="HIGH-AFFINITY BRANCHED-CHAIN AMINO ACID TRANSPORT SYSTEM PERMEASE"/>
    <property type="match status" value="1"/>
</dbReference>
<evidence type="ECO:0000256" key="1">
    <source>
        <dbReference type="ARBA" id="ARBA00004651"/>
    </source>
</evidence>
<dbReference type="EMBL" id="JBHSRS010000004">
    <property type="protein sequence ID" value="MFC6280041.1"/>
    <property type="molecule type" value="Genomic_DNA"/>
</dbReference>
<dbReference type="Pfam" id="PF02653">
    <property type="entry name" value="BPD_transp_2"/>
    <property type="match status" value="1"/>
</dbReference>
<comment type="subcellular location">
    <subcellularLocation>
        <location evidence="1">Cell membrane</location>
        <topology evidence="1">Multi-pass membrane protein</topology>
    </subcellularLocation>
</comment>
<keyword evidence="8" id="KW-1185">Reference proteome</keyword>
<dbReference type="CDD" id="cd06581">
    <property type="entry name" value="TM_PBP1_LivM_like"/>
    <property type="match status" value="1"/>
</dbReference>
<comment type="caution">
    <text evidence="7">The sequence shown here is derived from an EMBL/GenBank/DDBJ whole genome shotgun (WGS) entry which is preliminary data.</text>
</comment>
<evidence type="ECO:0000313" key="7">
    <source>
        <dbReference type="EMBL" id="MFC6280041.1"/>
    </source>
</evidence>
<evidence type="ECO:0000256" key="6">
    <source>
        <dbReference type="SAM" id="Phobius"/>
    </source>
</evidence>
<evidence type="ECO:0000313" key="8">
    <source>
        <dbReference type="Proteomes" id="UP001596270"/>
    </source>
</evidence>
<feature type="transmembrane region" description="Helical" evidence="6">
    <location>
        <begin position="178"/>
        <end position="197"/>
    </location>
</feature>
<dbReference type="InterPro" id="IPR001851">
    <property type="entry name" value="ABC_transp_permease"/>
</dbReference>
<keyword evidence="5 6" id="KW-0472">Membrane</keyword>
<evidence type="ECO:0000256" key="3">
    <source>
        <dbReference type="ARBA" id="ARBA00022692"/>
    </source>
</evidence>
<feature type="transmembrane region" description="Helical" evidence="6">
    <location>
        <begin position="263"/>
        <end position="290"/>
    </location>
</feature>
<name>A0ABW1TU80_9BURK</name>
<reference evidence="8" key="1">
    <citation type="journal article" date="2019" name="Int. J. Syst. Evol. Microbiol.">
        <title>The Global Catalogue of Microorganisms (GCM) 10K type strain sequencing project: providing services to taxonomists for standard genome sequencing and annotation.</title>
        <authorList>
            <consortium name="The Broad Institute Genomics Platform"/>
            <consortium name="The Broad Institute Genome Sequencing Center for Infectious Disease"/>
            <person name="Wu L."/>
            <person name="Ma J."/>
        </authorList>
    </citation>
    <scope>NUCLEOTIDE SEQUENCE [LARGE SCALE GENOMIC DNA]</scope>
    <source>
        <strain evidence="8">CCUG 39402</strain>
    </source>
</reference>
<feature type="transmembrane region" description="Helical" evidence="6">
    <location>
        <begin position="103"/>
        <end position="123"/>
    </location>
</feature>
<dbReference type="RefSeq" id="WP_371438004.1">
    <property type="nucleotide sequence ID" value="NZ_JBHSRS010000004.1"/>
</dbReference>
<evidence type="ECO:0000256" key="4">
    <source>
        <dbReference type="ARBA" id="ARBA00022989"/>
    </source>
</evidence>
<evidence type="ECO:0000256" key="2">
    <source>
        <dbReference type="ARBA" id="ARBA00022475"/>
    </source>
</evidence>
<dbReference type="PANTHER" id="PTHR30482:SF5">
    <property type="entry name" value="ABC TRANSPORTER PERMEASE PROTEIN"/>
    <property type="match status" value="1"/>
</dbReference>
<evidence type="ECO:0000256" key="5">
    <source>
        <dbReference type="ARBA" id="ARBA00023136"/>
    </source>
</evidence>
<accession>A0ABW1TU80</accession>
<feature type="transmembrane region" description="Helical" evidence="6">
    <location>
        <begin position="27"/>
        <end position="44"/>
    </location>
</feature>
<feature type="transmembrane region" description="Helical" evidence="6">
    <location>
        <begin position="310"/>
        <end position="332"/>
    </location>
</feature>
<feature type="transmembrane region" description="Helical" evidence="6">
    <location>
        <begin position="228"/>
        <end position="251"/>
    </location>
</feature>
<feature type="transmembrane region" description="Helical" evidence="6">
    <location>
        <begin position="50"/>
        <end position="71"/>
    </location>
</feature>
<dbReference type="Proteomes" id="UP001596270">
    <property type="component" value="Unassembled WGS sequence"/>
</dbReference>
<keyword evidence="4 6" id="KW-1133">Transmembrane helix</keyword>
<feature type="transmembrane region" description="Helical" evidence="6">
    <location>
        <begin position="130"/>
        <end position="148"/>
    </location>
</feature>